<feature type="region of interest" description="Disordered" evidence="1">
    <location>
        <begin position="165"/>
        <end position="288"/>
    </location>
</feature>
<gene>
    <name evidence="2" type="ORF">Vbra_18622</name>
</gene>
<proteinExistence type="predicted"/>
<dbReference type="InParanoid" id="A0A0G4GSQ2"/>
<evidence type="ECO:0000313" key="3">
    <source>
        <dbReference type="Proteomes" id="UP000041254"/>
    </source>
</evidence>
<dbReference type="EMBL" id="CDMY01000791">
    <property type="protein sequence ID" value="CEM33717.1"/>
    <property type="molecule type" value="Genomic_DNA"/>
</dbReference>
<evidence type="ECO:0000256" key="1">
    <source>
        <dbReference type="SAM" id="MobiDB-lite"/>
    </source>
</evidence>
<protein>
    <submittedName>
        <fullName evidence="2">Uncharacterized protein</fullName>
    </submittedName>
</protein>
<dbReference type="Proteomes" id="UP000041254">
    <property type="component" value="Unassembled WGS sequence"/>
</dbReference>
<keyword evidence="3" id="KW-1185">Reference proteome</keyword>
<evidence type="ECO:0000313" key="2">
    <source>
        <dbReference type="EMBL" id="CEM33717.1"/>
    </source>
</evidence>
<feature type="compositionally biased region" description="Basic and acidic residues" evidence="1">
    <location>
        <begin position="165"/>
        <end position="176"/>
    </location>
</feature>
<organism evidence="2 3">
    <name type="scientific">Vitrella brassicaformis (strain CCMP3155)</name>
    <dbReference type="NCBI Taxonomy" id="1169540"/>
    <lineage>
        <taxon>Eukaryota</taxon>
        <taxon>Sar</taxon>
        <taxon>Alveolata</taxon>
        <taxon>Colpodellida</taxon>
        <taxon>Vitrellaceae</taxon>
        <taxon>Vitrella</taxon>
    </lineage>
</organism>
<dbReference type="AlphaFoldDB" id="A0A0G4GSQ2"/>
<feature type="region of interest" description="Disordered" evidence="1">
    <location>
        <begin position="311"/>
        <end position="330"/>
    </location>
</feature>
<name>A0A0G4GSQ2_VITBC</name>
<feature type="compositionally biased region" description="Basic and acidic residues" evidence="1">
    <location>
        <begin position="202"/>
        <end position="217"/>
    </location>
</feature>
<dbReference type="VEuPathDB" id="CryptoDB:Vbra_18622"/>
<accession>A0A0G4GSQ2</accession>
<reference evidence="2 3" key="1">
    <citation type="submission" date="2014-11" db="EMBL/GenBank/DDBJ databases">
        <authorList>
            <person name="Zhu J."/>
            <person name="Qi W."/>
            <person name="Song R."/>
        </authorList>
    </citation>
    <scope>NUCLEOTIDE SEQUENCE [LARGE SCALE GENOMIC DNA]</scope>
</reference>
<feature type="compositionally biased region" description="Polar residues" evidence="1">
    <location>
        <begin position="177"/>
        <end position="186"/>
    </location>
</feature>
<sequence length="330" mass="36756">MACEVSMASADGQGIARSLAKLEAEMTQGHIDRKLRRLDMNTYRTTYADMTHGLETSIKSDYPSGYGGHVPNLRHQVLFRNTKFDDDLLTRRHEFRDALPDFTANKLGLPYYTANPRVPTDVNTFGTKMKENPLISPPWCIQALPQLQKPPTFRNAQELARNLRERQHEKAEKEKTQTTLKATKASTGEGPKEGEQIVAPRDTAEIKPSEETEHVLKEAVAGGGEAKAAEAADKAPEEQKEAPPAEQQKEAPKEEEVVVGEDAQDQLIVSQRPAMPVGSGAYYREPVRGPSETRLHKVLTTYEAAHLINNPKASQKPVAPRVDHHKTHFE</sequence>
<dbReference type="OrthoDB" id="429505at2759"/>
<feature type="compositionally biased region" description="Basic and acidic residues" evidence="1">
    <location>
        <begin position="227"/>
        <end position="256"/>
    </location>
</feature>